<evidence type="ECO:0000313" key="3">
    <source>
        <dbReference type="Proteomes" id="UP000233458"/>
    </source>
</evidence>
<sequence>MQNLHKTALVIGANGGIGHAVTHALATQGWRVRAFARTIPESSSQNRGAITWITGDALKDSDVLNAAKGVDIIVHAVNPPGYRNWGKVVLPMIDNSIAAAIANGARIVLPGTVYNYGPEVFPEIEEESPQHPISRKGAIRVELEQRLERACARGARALIVRAGDFFGPGAKNNWFAQGLVKPGKPVSSIIYPGKRHMGHQWAYLPDVAVTIARLLDRENDLPGFARFHMNGHWDATGTDMINAIRTACGKQHIPVHSFPWLLIKPLKPFVAFLREVDEMKYLWQQPVRLKNDRLVAFLGSEPHTPLREAVRQTLASIGCLPADNAGSSATAPSFPGPARPGR</sequence>
<keyword evidence="3" id="KW-1185">Reference proteome</keyword>
<dbReference type="EMBL" id="CP024199">
    <property type="protein sequence ID" value="AUG52436.1"/>
    <property type="molecule type" value="Genomic_DNA"/>
</dbReference>
<dbReference type="InterPro" id="IPR051783">
    <property type="entry name" value="NAD(P)-dependent_oxidoreduct"/>
</dbReference>
<gene>
    <name evidence="2" type="ORF">CSC3H3_06700</name>
</gene>
<dbReference type="Gene3D" id="3.40.50.720">
    <property type="entry name" value="NAD(P)-binding Rossmann-like Domain"/>
    <property type="match status" value="1"/>
</dbReference>
<proteinExistence type="predicted"/>
<dbReference type="Proteomes" id="UP000233458">
    <property type="component" value="Chromosome"/>
</dbReference>
<dbReference type="RefSeq" id="WP_101284356.1">
    <property type="nucleotide sequence ID" value="NZ_CP024199.1"/>
</dbReference>
<evidence type="ECO:0000259" key="1">
    <source>
        <dbReference type="Pfam" id="PF01370"/>
    </source>
</evidence>
<dbReference type="PANTHER" id="PTHR48079:SF6">
    <property type="entry name" value="NAD(P)-BINDING DOMAIN-CONTAINING PROTEIN-RELATED"/>
    <property type="match status" value="1"/>
</dbReference>
<feature type="domain" description="NAD-dependent epimerase/dehydratase" evidence="1">
    <location>
        <begin position="8"/>
        <end position="218"/>
    </location>
</feature>
<accession>A0ABM6Q7D4</accession>
<dbReference type="SUPFAM" id="SSF51735">
    <property type="entry name" value="NAD(P)-binding Rossmann-fold domains"/>
    <property type="match status" value="1"/>
</dbReference>
<reference evidence="2 3" key="1">
    <citation type="submission" date="2017-10" db="EMBL/GenBank/DDBJ databases">
        <title>Biodiversity and function of Thalassospira species in the particle-attached aromatic-hydrocarbon-degrading consortia from the surface seawater of the China South Sea.</title>
        <authorList>
            <person name="Dong C."/>
            <person name="Liu R."/>
            <person name="Shao Z."/>
        </authorList>
    </citation>
    <scope>NUCLEOTIDE SEQUENCE [LARGE SCALE GENOMIC DNA]</scope>
    <source>
        <strain evidence="2 3">CSC3H3</strain>
    </source>
</reference>
<dbReference type="Pfam" id="PF01370">
    <property type="entry name" value="Epimerase"/>
    <property type="match status" value="1"/>
</dbReference>
<organism evidence="2 3">
    <name type="scientific">Thalassospira marina</name>
    <dbReference type="NCBI Taxonomy" id="2048283"/>
    <lineage>
        <taxon>Bacteria</taxon>
        <taxon>Pseudomonadati</taxon>
        <taxon>Pseudomonadota</taxon>
        <taxon>Alphaproteobacteria</taxon>
        <taxon>Rhodospirillales</taxon>
        <taxon>Thalassospiraceae</taxon>
        <taxon>Thalassospira</taxon>
    </lineage>
</organism>
<name>A0ABM6Q7D4_9PROT</name>
<dbReference type="InterPro" id="IPR036291">
    <property type="entry name" value="NAD(P)-bd_dom_sf"/>
</dbReference>
<dbReference type="PANTHER" id="PTHR48079">
    <property type="entry name" value="PROTEIN YEEZ"/>
    <property type="match status" value="1"/>
</dbReference>
<dbReference type="InterPro" id="IPR001509">
    <property type="entry name" value="Epimerase_deHydtase"/>
</dbReference>
<evidence type="ECO:0000313" key="2">
    <source>
        <dbReference type="EMBL" id="AUG52436.1"/>
    </source>
</evidence>
<protein>
    <recommendedName>
        <fullName evidence="1">NAD-dependent epimerase/dehydratase domain-containing protein</fullName>
    </recommendedName>
</protein>